<reference evidence="10" key="1">
    <citation type="journal article" date="2019" name="Int. J. Syst. Evol. Microbiol.">
        <title>The Global Catalogue of Microorganisms (GCM) 10K type strain sequencing project: providing services to taxonomists for standard genome sequencing and annotation.</title>
        <authorList>
            <consortium name="The Broad Institute Genomics Platform"/>
            <consortium name="The Broad Institute Genome Sequencing Center for Infectious Disease"/>
            <person name="Wu L."/>
            <person name="Ma J."/>
        </authorList>
    </citation>
    <scope>NUCLEOTIDE SEQUENCE [LARGE SCALE GENOMIC DNA]</scope>
    <source>
        <strain evidence="10">CCUG 42001</strain>
    </source>
</reference>
<comment type="caution">
    <text evidence="9">The sequence shown here is derived from an EMBL/GenBank/DDBJ whole genome shotgun (WGS) entry which is preliminary data.</text>
</comment>
<evidence type="ECO:0000256" key="3">
    <source>
        <dbReference type="ARBA" id="ARBA00022448"/>
    </source>
</evidence>
<dbReference type="RefSeq" id="WP_253076963.1">
    <property type="nucleotide sequence ID" value="NZ_JAMXWN010000013.1"/>
</dbReference>
<feature type="transmembrane region" description="Helical" evidence="8">
    <location>
        <begin position="272"/>
        <end position="294"/>
    </location>
</feature>
<proteinExistence type="inferred from homology"/>
<organism evidence="9 10">
    <name type="scientific">Sporolactobacillus kofuensis</name>
    <dbReference type="NCBI Taxonomy" id="269672"/>
    <lineage>
        <taxon>Bacteria</taxon>
        <taxon>Bacillati</taxon>
        <taxon>Bacillota</taxon>
        <taxon>Bacilli</taxon>
        <taxon>Bacillales</taxon>
        <taxon>Sporolactobacillaceae</taxon>
        <taxon>Sporolactobacillus</taxon>
    </lineage>
</organism>
<protein>
    <submittedName>
        <fullName evidence="9">AI-2E family transporter</fullName>
    </submittedName>
</protein>
<comment type="subcellular location">
    <subcellularLocation>
        <location evidence="1">Cell membrane</location>
        <topology evidence="1">Multi-pass membrane protein</topology>
    </subcellularLocation>
</comment>
<feature type="transmembrane region" description="Helical" evidence="8">
    <location>
        <begin position="246"/>
        <end position="265"/>
    </location>
</feature>
<comment type="similarity">
    <text evidence="2">Belongs to the autoinducer-2 exporter (AI-2E) (TC 2.A.86) family.</text>
</comment>
<sequence length="366" mass="41039">MPQSKYFRFAVWLLIILVILMVGSKLTFILQPVGVLFTSLAAPLIISGLLYYLLRPLVRGLVRLKIPKVIAIIIIYLIVIGGITLLILSFGPVLYNQFLSLITTMPGLIQQLGDQLVNFQQSELFSKMHLDEIPYLDFANRFSKSFSTMVTAIGNNVLSIIQSVTGTVLIIVTVPFILFYLLKDGNRMSRGVMKFVPEEHQDKAHEILKDMDQTISGYIQGQMIVLLFDFIFIYIWYLIIGLHYSLVLALVILFTNVIPFVGSFIATIPAVIVAFIQSPILAVYVIVGVTVVQQIEGNVISPLVMGRKLDIHPLTIICLLLVAGNLAGIIGMLLAIPFYAVCKVIVTRVYQLVQLRKQWRNQNEVK</sequence>
<evidence type="ECO:0000256" key="8">
    <source>
        <dbReference type="SAM" id="Phobius"/>
    </source>
</evidence>
<evidence type="ECO:0000313" key="10">
    <source>
        <dbReference type="Proteomes" id="UP001596267"/>
    </source>
</evidence>
<keyword evidence="7 8" id="KW-0472">Membrane</keyword>
<dbReference type="Pfam" id="PF01594">
    <property type="entry name" value="AI-2E_transport"/>
    <property type="match status" value="1"/>
</dbReference>
<dbReference type="PANTHER" id="PTHR21716:SF53">
    <property type="entry name" value="PERMEASE PERM-RELATED"/>
    <property type="match status" value="1"/>
</dbReference>
<feature type="transmembrane region" description="Helical" evidence="8">
    <location>
        <begin position="66"/>
        <end position="90"/>
    </location>
</feature>
<evidence type="ECO:0000256" key="7">
    <source>
        <dbReference type="ARBA" id="ARBA00023136"/>
    </source>
</evidence>
<feature type="transmembrane region" description="Helical" evidence="8">
    <location>
        <begin position="35"/>
        <end position="54"/>
    </location>
</feature>
<feature type="transmembrane region" description="Helical" evidence="8">
    <location>
        <begin position="9"/>
        <end position="29"/>
    </location>
</feature>
<feature type="transmembrane region" description="Helical" evidence="8">
    <location>
        <begin position="160"/>
        <end position="182"/>
    </location>
</feature>
<feature type="transmembrane region" description="Helical" evidence="8">
    <location>
        <begin position="314"/>
        <end position="341"/>
    </location>
</feature>
<keyword evidence="10" id="KW-1185">Reference proteome</keyword>
<keyword evidence="5 8" id="KW-0812">Transmembrane</keyword>
<gene>
    <name evidence="9" type="ORF">ACFP7A_08710</name>
</gene>
<dbReference type="EMBL" id="JBHSTQ010000007">
    <property type="protein sequence ID" value="MFC6386682.1"/>
    <property type="molecule type" value="Genomic_DNA"/>
</dbReference>
<dbReference type="InterPro" id="IPR002549">
    <property type="entry name" value="AI-2E-like"/>
</dbReference>
<keyword evidence="6 8" id="KW-1133">Transmembrane helix</keyword>
<dbReference type="Proteomes" id="UP001596267">
    <property type="component" value="Unassembled WGS sequence"/>
</dbReference>
<evidence type="ECO:0000256" key="4">
    <source>
        <dbReference type="ARBA" id="ARBA00022475"/>
    </source>
</evidence>
<evidence type="ECO:0000313" key="9">
    <source>
        <dbReference type="EMBL" id="MFC6386682.1"/>
    </source>
</evidence>
<keyword evidence="4" id="KW-1003">Cell membrane</keyword>
<evidence type="ECO:0000256" key="5">
    <source>
        <dbReference type="ARBA" id="ARBA00022692"/>
    </source>
</evidence>
<accession>A0ABW1WGE1</accession>
<name>A0ABW1WGE1_9BACL</name>
<evidence type="ECO:0000256" key="1">
    <source>
        <dbReference type="ARBA" id="ARBA00004651"/>
    </source>
</evidence>
<keyword evidence="3" id="KW-0813">Transport</keyword>
<feature type="transmembrane region" description="Helical" evidence="8">
    <location>
        <begin position="218"/>
        <end position="240"/>
    </location>
</feature>
<dbReference type="PANTHER" id="PTHR21716">
    <property type="entry name" value="TRANSMEMBRANE PROTEIN"/>
    <property type="match status" value="1"/>
</dbReference>
<evidence type="ECO:0000256" key="2">
    <source>
        <dbReference type="ARBA" id="ARBA00009773"/>
    </source>
</evidence>
<evidence type="ECO:0000256" key="6">
    <source>
        <dbReference type="ARBA" id="ARBA00022989"/>
    </source>
</evidence>